<evidence type="ECO:0008006" key="4">
    <source>
        <dbReference type="Google" id="ProtNLM"/>
    </source>
</evidence>
<keyword evidence="1" id="KW-0812">Transmembrane</keyword>
<protein>
    <recommendedName>
        <fullName evidence="4">DUF805 domain-containing protein</fullName>
    </recommendedName>
</protein>
<evidence type="ECO:0000313" key="2">
    <source>
        <dbReference type="EMBL" id="MFC6659134.1"/>
    </source>
</evidence>
<dbReference type="RefSeq" id="WP_380053619.1">
    <property type="nucleotide sequence ID" value="NZ_JBHSWB010000001.1"/>
</dbReference>
<accession>A0ABW1ZH68</accession>
<feature type="transmembrane region" description="Helical" evidence="1">
    <location>
        <begin position="121"/>
        <end position="138"/>
    </location>
</feature>
<evidence type="ECO:0000313" key="3">
    <source>
        <dbReference type="Proteomes" id="UP001596317"/>
    </source>
</evidence>
<gene>
    <name evidence="2" type="ORF">ACFP90_01235</name>
</gene>
<feature type="transmembrane region" description="Helical" evidence="1">
    <location>
        <begin position="84"/>
        <end position="109"/>
    </location>
</feature>
<proteinExistence type="predicted"/>
<evidence type="ECO:0000256" key="1">
    <source>
        <dbReference type="SAM" id="Phobius"/>
    </source>
</evidence>
<comment type="caution">
    <text evidence="2">The sequence shown here is derived from an EMBL/GenBank/DDBJ whole genome shotgun (WGS) entry which is preliminary data.</text>
</comment>
<keyword evidence="3" id="KW-1185">Reference proteome</keyword>
<keyword evidence="1" id="KW-1133">Transmembrane helix</keyword>
<dbReference type="EMBL" id="JBHSWB010000001">
    <property type="protein sequence ID" value="MFC6659134.1"/>
    <property type="molecule type" value="Genomic_DNA"/>
</dbReference>
<organism evidence="2 3">
    <name type="scientific">Deinococcus multiflagellatus</name>
    <dbReference type="NCBI Taxonomy" id="1656887"/>
    <lineage>
        <taxon>Bacteria</taxon>
        <taxon>Thermotogati</taxon>
        <taxon>Deinococcota</taxon>
        <taxon>Deinococci</taxon>
        <taxon>Deinococcales</taxon>
        <taxon>Deinococcaceae</taxon>
        <taxon>Deinococcus</taxon>
    </lineage>
</organism>
<reference evidence="3" key="1">
    <citation type="journal article" date="2019" name="Int. J. Syst. Evol. Microbiol.">
        <title>The Global Catalogue of Microorganisms (GCM) 10K type strain sequencing project: providing services to taxonomists for standard genome sequencing and annotation.</title>
        <authorList>
            <consortium name="The Broad Institute Genomics Platform"/>
            <consortium name="The Broad Institute Genome Sequencing Center for Infectious Disease"/>
            <person name="Wu L."/>
            <person name="Ma J."/>
        </authorList>
    </citation>
    <scope>NUCLEOTIDE SEQUENCE [LARGE SCALE GENOMIC DNA]</scope>
    <source>
        <strain evidence="3">CCUG 63830</strain>
    </source>
</reference>
<name>A0ABW1ZH68_9DEIO</name>
<dbReference type="Proteomes" id="UP001596317">
    <property type="component" value="Unassembled WGS sequence"/>
</dbReference>
<sequence>MMTRIPRFVVRCYAFFGRVDHGPEQRWPPVLAVLGILALQLTLAERFTVGPNGLVPALELLLLVPFTVAAFTRHDQETLPVRTFNILLIATVNFFNLLSLLLLISALLHGKAADGIVLLENALKLWITNVIGFGMWYWEMDRGAGQAAPEPPPPRGFSLSAAVKPRVRAEELDA</sequence>
<keyword evidence="1" id="KW-0472">Membrane</keyword>
<feature type="transmembrane region" description="Helical" evidence="1">
    <location>
        <begin position="54"/>
        <end position="72"/>
    </location>
</feature>